<dbReference type="EMBL" id="MHOK01000006">
    <property type="protein sequence ID" value="OGZ62174.1"/>
    <property type="molecule type" value="Genomic_DNA"/>
</dbReference>
<evidence type="ECO:0000313" key="10">
    <source>
        <dbReference type="Proteomes" id="UP000176770"/>
    </source>
</evidence>
<protein>
    <recommendedName>
        <fullName evidence="4">Large ribosomal subunit protein uL5</fullName>
    </recommendedName>
    <alternativeName>
        <fullName evidence="5">50S ribosomal protein L5</fullName>
    </alternativeName>
</protein>
<dbReference type="Pfam" id="PF00281">
    <property type="entry name" value="Ribosomal_L5"/>
    <property type="match status" value="1"/>
</dbReference>
<sequence>MTETVDLQKTYNNSILKKLSKELGDLNVHSTPRLEKIVLNIGVGKIVNVRRAKTTSQKKDEELLSDLAEGISLISGQKPSIVHAHKSIAGFKLREGDATGLKVTLRKQLMYDFLARLIHIALPRTRDFRGISEKSVDKNGNLTVGVKEASIFPELPSSSFAWGFETTMVTKANGRVDALKLFKELGVPFKK</sequence>
<reference evidence="9 10" key="1">
    <citation type="journal article" date="2016" name="Nat. Commun.">
        <title>Thousands of microbial genomes shed light on interconnected biogeochemical processes in an aquifer system.</title>
        <authorList>
            <person name="Anantharaman K."/>
            <person name="Brown C.T."/>
            <person name="Hug L.A."/>
            <person name="Sharon I."/>
            <person name="Castelle C.J."/>
            <person name="Probst A.J."/>
            <person name="Thomas B.C."/>
            <person name="Singh A."/>
            <person name="Wilkins M.J."/>
            <person name="Karaoz U."/>
            <person name="Brodie E.L."/>
            <person name="Williams K.H."/>
            <person name="Hubbard S.S."/>
            <person name="Banfield J.F."/>
        </authorList>
    </citation>
    <scope>NUCLEOTIDE SEQUENCE [LARGE SCALE GENOMIC DNA]</scope>
</reference>
<evidence type="ECO:0000256" key="4">
    <source>
        <dbReference type="ARBA" id="ARBA00035245"/>
    </source>
</evidence>
<dbReference type="GO" id="GO:0003735">
    <property type="term" value="F:structural constituent of ribosome"/>
    <property type="evidence" value="ECO:0007669"/>
    <property type="project" value="InterPro"/>
</dbReference>
<feature type="domain" description="Large ribosomal subunit protein uL5 N-terminal" evidence="7">
    <location>
        <begin position="27"/>
        <end position="94"/>
    </location>
</feature>
<keyword evidence="2 6" id="KW-0689">Ribosomal protein</keyword>
<evidence type="ECO:0000256" key="1">
    <source>
        <dbReference type="ARBA" id="ARBA00008553"/>
    </source>
</evidence>
<keyword evidence="3 6" id="KW-0687">Ribonucleoprotein</keyword>
<evidence type="ECO:0000256" key="3">
    <source>
        <dbReference type="ARBA" id="ARBA00023274"/>
    </source>
</evidence>
<dbReference type="AlphaFoldDB" id="A0A1G2HI49"/>
<feature type="domain" description="Large ribosomal subunit protein uL5 C-terminal" evidence="8">
    <location>
        <begin position="99"/>
        <end position="189"/>
    </location>
</feature>
<evidence type="ECO:0000256" key="5">
    <source>
        <dbReference type="ARBA" id="ARBA00035461"/>
    </source>
</evidence>
<dbReference type="GO" id="GO:0005840">
    <property type="term" value="C:ribosome"/>
    <property type="evidence" value="ECO:0007669"/>
    <property type="project" value="UniProtKB-KW"/>
</dbReference>
<gene>
    <name evidence="9" type="ORF">A3F94_01170</name>
</gene>
<dbReference type="InterPro" id="IPR002132">
    <property type="entry name" value="Ribosomal_uL5"/>
</dbReference>
<dbReference type="InterPro" id="IPR022803">
    <property type="entry name" value="Ribosomal_uL5_dom_sf"/>
</dbReference>
<evidence type="ECO:0000256" key="6">
    <source>
        <dbReference type="RuleBase" id="RU003930"/>
    </source>
</evidence>
<evidence type="ECO:0000259" key="8">
    <source>
        <dbReference type="Pfam" id="PF00673"/>
    </source>
</evidence>
<organism evidence="9 10">
    <name type="scientific">Candidatus Spechtbacteria bacterium RIFCSPLOWO2_12_FULL_38_22</name>
    <dbReference type="NCBI Taxonomy" id="1802165"/>
    <lineage>
        <taxon>Bacteria</taxon>
        <taxon>Candidatus Spechtiibacteriota</taxon>
    </lineage>
</organism>
<evidence type="ECO:0000259" key="7">
    <source>
        <dbReference type="Pfam" id="PF00281"/>
    </source>
</evidence>
<dbReference type="PIRSF" id="PIRSF002161">
    <property type="entry name" value="Ribosomal_L5"/>
    <property type="match status" value="1"/>
</dbReference>
<dbReference type="PANTHER" id="PTHR11994">
    <property type="entry name" value="60S RIBOSOMAL PROTEIN L11-RELATED"/>
    <property type="match status" value="1"/>
</dbReference>
<evidence type="ECO:0000313" key="9">
    <source>
        <dbReference type="EMBL" id="OGZ62174.1"/>
    </source>
</evidence>
<dbReference type="Gene3D" id="3.30.1440.10">
    <property type="match status" value="1"/>
</dbReference>
<dbReference type="GO" id="GO:1990904">
    <property type="term" value="C:ribonucleoprotein complex"/>
    <property type="evidence" value="ECO:0007669"/>
    <property type="project" value="UniProtKB-KW"/>
</dbReference>
<dbReference type="InterPro" id="IPR031310">
    <property type="entry name" value="Ribosomal_uL5_N"/>
</dbReference>
<dbReference type="STRING" id="1802165.A3F94_01170"/>
<dbReference type="Pfam" id="PF00673">
    <property type="entry name" value="Ribosomal_L5_C"/>
    <property type="match status" value="1"/>
</dbReference>
<dbReference type="FunFam" id="3.30.1440.10:FF:000001">
    <property type="entry name" value="50S ribosomal protein L5"/>
    <property type="match status" value="1"/>
</dbReference>
<dbReference type="InterPro" id="IPR031309">
    <property type="entry name" value="Ribosomal_uL5_C"/>
</dbReference>
<comment type="caution">
    <text evidence="9">The sequence shown here is derived from an EMBL/GenBank/DDBJ whole genome shotgun (WGS) entry which is preliminary data.</text>
</comment>
<proteinExistence type="inferred from homology"/>
<accession>A0A1G2HI49</accession>
<dbReference type="Proteomes" id="UP000176770">
    <property type="component" value="Unassembled WGS sequence"/>
</dbReference>
<comment type="similarity">
    <text evidence="1 6">Belongs to the universal ribosomal protein uL5 family.</text>
</comment>
<dbReference type="SUPFAM" id="SSF55282">
    <property type="entry name" value="RL5-like"/>
    <property type="match status" value="1"/>
</dbReference>
<evidence type="ECO:0000256" key="2">
    <source>
        <dbReference type="ARBA" id="ARBA00022980"/>
    </source>
</evidence>
<dbReference type="GO" id="GO:0006412">
    <property type="term" value="P:translation"/>
    <property type="evidence" value="ECO:0007669"/>
    <property type="project" value="InterPro"/>
</dbReference>
<name>A0A1G2HI49_9BACT</name>